<evidence type="ECO:0000256" key="1">
    <source>
        <dbReference type="ARBA" id="ARBA00010007"/>
    </source>
</evidence>
<evidence type="ECO:0000313" key="5">
    <source>
        <dbReference type="Proteomes" id="UP001595976"/>
    </source>
</evidence>
<organism evidence="4 5">
    <name type="scientific">Bosea minatitlanensis</name>
    <dbReference type="NCBI Taxonomy" id="128782"/>
    <lineage>
        <taxon>Bacteria</taxon>
        <taxon>Pseudomonadati</taxon>
        <taxon>Pseudomonadota</taxon>
        <taxon>Alphaproteobacteria</taxon>
        <taxon>Hyphomicrobiales</taxon>
        <taxon>Boseaceae</taxon>
        <taxon>Bosea</taxon>
    </lineage>
</organism>
<dbReference type="InterPro" id="IPR036249">
    <property type="entry name" value="Thioredoxin-like_sf"/>
</dbReference>
<comment type="similarity">
    <text evidence="1">Belongs to the GST superfamily. Zeta family.</text>
</comment>
<dbReference type="SUPFAM" id="SSF47616">
    <property type="entry name" value="GST C-terminal domain-like"/>
    <property type="match status" value="1"/>
</dbReference>
<dbReference type="InterPro" id="IPR040079">
    <property type="entry name" value="Glutathione_S-Trfase"/>
</dbReference>
<dbReference type="GO" id="GO:0016034">
    <property type="term" value="F:maleylacetoacetate isomerase activity"/>
    <property type="evidence" value="ECO:0007669"/>
    <property type="project" value="UniProtKB-EC"/>
</dbReference>
<feature type="domain" description="GST N-terminal" evidence="2">
    <location>
        <begin position="1"/>
        <end position="83"/>
    </location>
</feature>
<comment type="caution">
    <text evidence="4">The sequence shown here is derived from an EMBL/GenBank/DDBJ whole genome shotgun (WGS) entry which is preliminary data.</text>
</comment>
<dbReference type="EC" id="5.2.1.2" evidence="4"/>
<evidence type="ECO:0000259" key="2">
    <source>
        <dbReference type="PROSITE" id="PS50404"/>
    </source>
</evidence>
<dbReference type="SFLD" id="SFLDG00358">
    <property type="entry name" value="Main_(cytGST)"/>
    <property type="match status" value="1"/>
</dbReference>
<dbReference type="PROSITE" id="PS50404">
    <property type="entry name" value="GST_NTER"/>
    <property type="match status" value="1"/>
</dbReference>
<dbReference type="RefSeq" id="WP_158444468.1">
    <property type="nucleotide sequence ID" value="NZ_JAOAOS010000017.1"/>
</dbReference>
<dbReference type="EMBL" id="JBHSLI010000003">
    <property type="protein sequence ID" value="MFC5293350.1"/>
    <property type="molecule type" value="Genomic_DNA"/>
</dbReference>
<dbReference type="Pfam" id="PF13417">
    <property type="entry name" value="GST_N_3"/>
    <property type="match status" value="1"/>
</dbReference>
<dbReference type="InterPro" id="IPR005955">
    <property type="entry name" value="GST_Zeta"/>
</dbReference>
<keyword evidence="5" id="KW-1185">Reference proteome</keyword>
<protein>
    <submittedName>
        <fullName evidence="4">Maleylacetoacetate isomerase</fullName>
        <ecNumber evidence="4">5.2.1.2</ecNumber>
    </submittedName>
</protein>
<evidence type="ECO:0000313" key="4">
    <source>
        <dbReference type="EMBL" id="MFC5293350.1"/>
    </source>
</evidence>
<dbReference type="InterPro" id="IPR010987">
    <property type="entry name" value="Glutathione-S-Trfase_C-like"/>
</dbReference>
<dbReference type="NCBIfam" id="TIGR01262">
    <property type="entry name" value="maiA"/>
    <property type="match status" value="1"/>
</dbReference>
<dbReference type="Pfam" id="PF13410">
    <property type="entry name" value="GST_C_2"/>
    <property type="match status" value="1"/>
</dbReference>
<feature type="domain" description="GST C-terminal" evidence="3">
    <location>
        <begin position="88"/>
        <end position="212"/>
    </location>
</feature>
<accession>A0ABW0F4C1</accession>
<dbReference type="CDD" id="cd03042">
    <property type="entry name" value="GST_N_Zeta"/>
    <property type="match status" value="1"/>
</dbReference>
<dbReference type="InterPro" id="IPR036282">
    <property type="entry name" value="Glutathione-S-Trfase_C_sf"/>
</dbReference>
<dbReference type="CDD" id="cd03191">
    <property type="entry name" value="GST_C_Zeta"/>
    <property type="match status" value="1"/>
</dbReference>
<dbReference type="SFLD" id="SFLDS00019">
    <property type="entry name" value="Glutathione_Transferase_(cytos"/>
    <property type="match status" value="1"/>
</dbReference>
<dbReference type="InterPro" id="IPR004045">
    <property type="entry name" value="Glutathione_S-Trfase_N"/>
</dbReference>
<dbReference type="SUPFAM" id="SSF52833">
    <property type="entry name" value="Thioredoxin-like"/>
    <property type="match status" value="1"/>
</dbReference>
<dbReference type="InterPro" id="IPR034330">
    <property type="entry name" value="GST_Zeta_C"/>
</dbReference>
<dbReference type="PANTHER" id="PTHR42673:SF21">
    <property type="entry name" value="GLUTATHIONE S-TRANSFERASE YFCF"/>
    <property type="match status" value="1"/>
</dbReference>
<dbReference type="Proteomes" id="UP001595976">
    <property type="component" value="Unassembled WGS sequence"/>
</dbReference>
<sequence>MKLHTYWRSTSSYRVRIALALKNLAVEHVPVHLLRNGGEQNAPAYRALNPQGRVPSLVLDSGVVITQSPAILEYLEEAYPAPALLPGDPVERARVRAVAALIGCDIHPLHNIGPLRYLRTELGRPEPEVGGWIAHWIGQGLSAVEAMIGDGAFCFGSEPGMADVYLVPQLYAARRFDVPLDGFPRILRVERVAAEHPAFREAHPANQPDAEAPAA</sequence>
<keyword evidence="4" id="KW-0413">Isomerase</keyword>
<evidence type="ECO:0000259" key="3">
    <source>
        <dbReference type="PROSITE" id="PS50405"/>
    </source>
</evidence>
<dbReference type="InterPro" id="IPR034333">
    <property type="entry name" value="GST_Zeta_N"/>
</dbReference>
<dbReference type="Gene3D" id="1.20.1050.10">
    <property type="match status" value="1"/>
</dbReference>
<name>A0ABW0F4C1_9HYPH</name>
<proteinExistence type="inferred from homology"/>
<dbReference type="PROSITE" id="PS50405">
    <property type="entry name" value="GST_CTER"/>
    <property type="match status" value="1"/>
</dbReference>
<reference evidence="5" key="1">
    <citation type="journal article" date="2019" name="Int. J. Syst. Evol. Microbiol.">
        <title>The Global Catalogue of Microorganisms (GCM) 10K type strain sequencing project: providing services to taxonomists for standard genome sequencing and annotation.</title>
        <authorList>
            <consortium name="The Broad Institute Genomics Platform"/>
            <consortium name="The Broad Institute Genome Sequencing Center for Infectious Disease"/>
            <person name="Wu L."/>
            <person name="Ma J."/>
        </authorList>
    </citation>
    <scope>NUCLEOTIDE SEQUENCE [LARGE SCALE GENOMIC DNA]</scope>
    <source>
        <strain evidence="5">CGMCC 1.15643</strain>
    </source>
</reference>
<gene>
    <name evidence="4" type="primary">maiA</name>
    <name evidence="4" type="ORF">ACFPK2_10160</name>
</gene>
<dbReference type="PANTHER" id="PTHR42673">
    <property type="entry name" value="MALEYLACETOACETATE ISOMERASE"/>
    <property type="match status" value="1"/>
</dbReference>
<dbReference type="Gene3D" id="3.40.30.10">
    <property type="entry name" value="Glutaredoxin"/>
    <property type="match status" value="1"/>
</dbReference>